<reference evidence="1 2" key="1">
    <citation type="submission" date="2014-09" db="EMBL/GenBank/DDBJ databases">
        <title>Genome sequencing and annotation of Bacillus Okhensis strain Kh10-101T.</title>
        <authorList>
            <person name="Prakash J.S."/>
        </authorList>
    </citation>
    <scope>NUCLEOTIDE SEQUENCE [LARGE SCALE GENOMIC DNA]</scope>
    <source>
        <strain evidence="2">Kh10-101T</strain>
    </source>
</reference>
<organism evidence="1 2">
    <name type="scientific">Halalkalibacter okhensis</name>
    <dbReference type="NCBI Taxonomy" id="333138"/>
    <lineage>
        <taxon>Bacteria</taxon>
        <taxon>Bacillati</taxon>
        <taxon>Bacillota</taxon>
        <taxon>Bacilli</taxon>
        <taxon>Bacillales</taxon>
        <taxon>Bacillaceae</taxon>
        <taxon>Halalkalibacter</taxon>
    </lineage>
</organism>
<proteinExistence type="predicted"/>
<dbReference type="eggNOG" id="ENOG5030CW1">
    <property type="taxonomic scope" value="Bacteria"/>
</dbReference>
<dbReference type="EMBL" id="JRJU01000013">
    <property type="protein sequence ID" value="KHF40045.1"/>
    <property type="molecule type" value="Genomic_DNA"/>
</dbReference>
<sequence>MNKNNFDETMERLNKYYDKMPTQSSSANIMATIKKKKKRNWIWARSYQRWQVAALVVFMLGIGYVLGASQFSGNESATQLNTQADQAPMESMSIMEDHEGEEAVEENRMFEFTSEEETKSIQILDEEGMEDEKLVRRLEVEGLSFTTYYDNDFELEEITSEEGRAVQIFANYGQGRVEPVLFEVYKFADSNSYDQVVEAYKARMSDSGFSEVATTHYFENIGVPGQVVEEFMFEKDGVNAHVVPIEHVDGYYFLRVSSFSVDNTEMIEFSEGFGREVNIILNEFNWIYE</sequence>
<name>A0A0B0IFF2_9BACI</name>
<dbReference type="Proteomes" id="UP000030832">
    <property type="component" value="Unassembled WGS sequence"/>
</dbReference>
<protein>
    <submittedName>
        <fullName evidence="1">Uncharacterized protein</fullName>
    </submittedName>
</protein>
<comment type="caution">
    <text evidence="1">The sequence shown here is derived from an EMBL/GenBank/DDBJ whole genome shotgun (WGS) entry which is preliminary data.</text>
</comment>
<dbReference type="AlphaFoldDB" id="A0A0B0IFF2"/>
<evidence type="ECO:0000313" key="1">
    <source>
        <dbReference type="EMBL" id="KHF40045.1"/>
    </source>
</evidence>
<evidence type="ECO:0000313" key="2">
    <source>
        <dbReference type="Proteomes" id="UP000030832"/>
    </source>
</evidence>
<dbReference type="OrthoDB" id="2869590at2"/>
<gene>
    <name evidence="1" type="ORF">LQ50_12245</name>
</gene>
<accession>A0A0B0IFF2</accession>
<dbReference type="STRING" id="333138.LQ50_12245"/>
<dbReference type="RefSeq" id="WP_034629233.1">
    <property type="nucleotide sequence ID" value="NZ_JRJU01000013.1"/>
</dbReference>
<keyword evidence="2" id="KW-1185">Reference proteome</keyword>